<reference evidence="2" key="2">
    <citation type="submission" date="2023-06" db="EMBL/GenBank/DDBJ databases">
        <authorList>
            <consortium name="Lawrence Berkeley National Laboratory"/>
            <person name="Haridas S."/>
            <person name="Hensen N."/>
            <person name="Bonometti L."/>
            <person name="Westerberg I."/>
            <person name="Brannstrom I.O."/>
            <person name="Guillou S."/>
            <person name="Cros-Aarteil S."/>
            <person name="Calhoun S."/>
            <person name="Kuo A."/>
            <person name="Mondo S."/>
            <person name="Pangilinan J."/>
            <person name="Riley R."/>
            <person name="LaButti K."/>
            <person name="Andreopoulos B."/>
            <person name="Lipzen A."/>
            <person name="Chen C."/>
            <person name="Yanf M."/>
            <person name="Daum C."/>
            <person name="Ng V."/>
            <person name="Clum A."/>
            <person name="Steindorff A."/>
            <person name="Ohm R."/>
            <person name="Martin F."/>
            <person name="Silar P."/>
            <person name="Natvig D."/>
            <person name="Lalanne C."/>
            <person name="Gautier V."/>
            <person name="Ament-velasquez S.L."/>
            <person name="Kruys A."/>
            <person name="Hutchinson M.I."/>
            <person name="Powell A.J."/>
            <person name="Barry K."/>
            <person name="Miller A.N."/>
            <person name="Grigoriev I.V."/>
            <person name="Debuchy R."/>
            <person name="Gladieux P."/>
            <person name="Thoren M.H."/>
            <person name="Johannesson H."/>
        </authorList>
    </citation>
    <scope>NUCLEOTIDE SEQUENCE</scope>
    <source>
        <strain evidence="2">CBS 232.78</strain>
    </source>
</reference>
<name>A0AAE0P8K7_9PEZI</name>
<feature type="compositionally biased region" description="Polar residues" evidence="1">
    <location>
        <begin position="46"/>
        <end position="63"/>
    </location>
</feature>
<evidence type="ECO:0000256" key="1">
    <source>
        <dbReference type="SAM" id="MobiDB-lite"/>
    </source>
</evidence>
<organism evidence="2 3">
    <name type="scientific">Podospora didyma</name>
    <dbReference type="NCBI Taxonomy" id="330526"/>
    <lineage>
        <taxon>Eukaryota</taxon>
        <taxon>Fungi</taxon>
        <taxon>Dikarya</taxon>
        <taxon>Ascomycota</taxon>
        <taxon>Pezizomycotina</taxon>
        <taxon>Sordariomycetes</taxon>
        <taxon>Sordariomycetidae</taxon>
        <taxon>Sordariales</taxon>
        <taxon>Podosporaceae</taxon>
        <taxon>Podospora</taxon>
    </lineage>
</organism>
<protein>
    <submittedName>
        <fullName evidence="2">Uncharacterized protein</fullName>
    </submittedName>
</protein>
<dbReference type="AlphaFoldDB" id="A0AAE0P8K7"/>
<evidence type="ECO:0000313" key="2">
    <source>
        <dbReference type="EMBL" id="KAK3395207.1"/>
    </source>
</evidence>
<evidence type="ECO:0000313" key="3">
    <source>
        <dbReference type="Proteomes" id="UP001285441"/>
    </source>
</evidence>
<accession>A0AAE0P8K7</accession>
<gene>
    <name evidence="2" type="ORF">B0H63DRAFT_518274</name>
</gene>
<comment type="caution">
    <text evidence="2">The sequence shown here is derived from an EMBL/GenBank/DDBJ whole genome shotgun (WGS) entry which is preliminary data.</text>
</comment>
<keyword evidence="3" id="KW-1185">Reference proteome</keyword>
<reference evidence="2" key="1">
    <citation type="journal article" date="2023" name="Mol. Phylogenet. Evol.">
        <title>Genome-scale phylogeny and comparative genomics of the fungal order Sordariales.</title>
        <authorList>
            <person name="Hensen N."/>
            <person name="Bonometti L."/>
            <person name="Westerberg I."/>
            <person name="Brannstrom I.O."/>
            <person name="Guillou S."/>
            <person name="Cros-Aarteil S."/>
            <person name="Calhoun S."/>
            <person name="Haridas S."/>
            <person name="Kuo A."/>
            <person name="Mondo S."/>
            <person name="Pangilinan J."/>
            <person name="Riley R."/>
            <person name="LaButti K."/>
            <person name="Andreopoulos B."/>
            <person name="Lipzen A."/>
            <person name="Chen C."/>
            <person name="Yan M."/>
            <person name="Daum C."/>
            <person name="Ng V."/>
            <person name="Clum A."/>
            <person name="Steindorff A."/>
            <person name="Ohm R.A."/>
            <person name="Martin F."/>
            <person name="Silar P."/>
            <person name="Natvig D.O."/>
            <person name="Lalanne C."/>
            <person name="Gautier V."/>
            <person name="Ament-Velasquez S.L."/>
            <person name="Kruys A."/>
            <person name="Hutchinson M.I."/>
            <person name="Powell A.J."/>
            <person name="Barry K."/>
            <person name="Miller A.N."/>
            <person name="Grigoriev I.V."/>
            <person name="Debuchy R."/>
            <person name="Gladieux P."/>
            <person name="Hiltunen Thoren M."/>
            <person name="Johannesson H."/>
        </authorList>
    </citation>
    <scope>NUCLEOTIDE SEQUENCE</scope>
    <source>
        <strain evidence="2">CBS 232.78</strain>
    </source>
</reference>
<proteinExistence type="predicted"/>
<sequence>MAMRKPSIKAAMAANVGSCLFLYNGLLSISPQLFTEAALQCIPSSSPSSTTAKQQLQPNSSSEMGLAPSKPTQVKQAKPPKKHKKEYRFDLVCTGCENRKTPCPTVADYLPMYLNDSGKEIAFRMVDTKPDKKDINRYELRIALCPLVQQDALTILDRHLKSRRGENINIDLLEAMLERKVDIFGNVIPLPAEGEKGPRPIRFKREFYDKEA</sequence>
<dbReference type="Proteomes" id="UP001285441">
    <property type="component" value="Unassembled WGS sequence"/>
</dbReference>
<feature type="region of interest" description="Disordered" evidence="1">
    <location>
        <begin position="46"/>
        <end position="83"/>
    </location>
</feature>
<dbReference type="EMBL" id="JAULSW010000001">
    <property type="protein sequence ID" value="KAK3395207.1"/>
    <property type="molecule type" value="Genomic_DNA"/>
</dbReference>